<sequence>YNTWDSPLVTHANTSQALLDLNIGERTGPVVFLEEWSYVERAANMLCFMALNLGASGLWIVVEVEVEASTYLRVYCREQIHVSVSVSEIGSLICFPNQESSIM</sequence>
<accession>A0A8E2DWG3</accession>
<reference evidence="1 2" key="1">
    <citation type="journal article" date="2016" name="Nat. Commun.">
        <title>Ectomycorrhizal ecology is imprinted in the genome of the dominant symbiotic fungus Cenococcum geophilum.</title>
        <authorList>
            <consortium name="DOE Joint Genome Institute"/>
            <person name="Peter M."/>
            <person name="Kohler A."/>
            <person name="Ohm R.A."/>
            <person name="Kuo A."/>
            <person name="Krutzmann J."/>
            <person name="Morin E."/>
            <person name="Arend M."/>
            <person name="Barry K.W."/>
            <person name="Binder M."/>
            <person name="Choi C."/>
            <person name="Clum A."/>
            <person name="Copeland A."/>
            <person name="Grisel N."/>
            <person name="Haridas S."/>
            <person name="Kipfer T."/>
            <person name="LaButti K."/>
            <person name="Lindquist E."/>
            <person name="Lipzen A."/>
            <person name="Maire R."/>
            <person name="Meier B."/>
            <person name="Mihaltcheva S."/>
            <person name="Molinier V."/>
            <person name="Murat C."/>
            <person name="Poggeler S."/>
            <person name="Quandt C.A."/>
            <person name="Sperisen C."/>
            <person name="Tritt A."/>
            <person name="Tisserant E."/>
            <person name="Crous P.W."/>
            <person name="Henrissat B."/>
            <person name="Nehls U."/>
            <person name="Egli S."/>
            <person name="Spatafora J.W."/>
            <person name="Grigoriev I.V."/>
            <person name="Martin F.M."/>
        </authorList>
    </citation>
    <scope>NUCLEOTIDE SEQUENCE [LARGE SCALE GENOMIC DNA]</scope>
    <source>
        <strain evidence="1 2">CBS 459.81</strain>
    </source>
</reference>
<dbReference type="OrthoDB" id="3763505at2759"/>
<evidence type="ECO:0000313" key="2">
    <source>
        <dbReference type="Proteomes" id="UP000250266"/>
    </source>
</evidence>
<feature type="non-terminal residue" evidence="1">
    <location>
        <position position="1"/>
    </location>
</feature>
<name>A0A8E2DWG3_9PEZI</name>
<dbReference type="AlphaFoldDB" id="A0A8E2DWG3"/>
<keyword evidence="2" id="KW-1185">Reference proteome</keyword>
<organism evidence="1 2">
    <name type="scientific">Lepidopterella palustris CBS 459.81</name>
    <dbReference type="NCBI Taxonomy" id="1314670"/>
    <lineage>
        <taxon>Eukaryota</taxon>
        <taxon>Fungi</taxon>
        <taxon>Dikarya</taxon>
        <taxon>Ascomycota</taxon>
        <taxon>Pezizomycotina</taxon>
        <taxon>Dothideomycetes</taxon>
        <taxon>Pleosporomycetidae</taxon>
        <taxon>Mytilinidiales</taxon>
        <taxon>Argynnaceae</taxon>
        <taxon>Lepidopterella</taxon>
    </lineage>
</organism>
<evidence type="ECO:0000313" key="1">
    <source>
        <dbReference type="EMBL" id="OCK72996.1"/>
    </source>
</evidence>
<proteinExistence type="predicted"/>
<dbReference type="Proteomes" id="UP000250266">
    <property type="component" value="Unassembled WGS sequence"/>
</dbReference>
<dbReference type="EMBL" id="KV746077">
    <property type="protein sequence ID" value="OCK72996.1"/>
    <property type="molecule type" value="Genomic_DNA"/>
</dbReference>
<protein>
    <submittedName>
        <fullName evidence="1">Uncharacterized protein</fullName>
    </submittedName>
</protein>
<gene>
    <name evidence="1" type="ORF">K432DRAFT_450878</name>
</gene>